<name>A0A0E9SJ22_ANGAN</name>
<accession>A0A0E9SJ22</accession>
<dbReference type="AlphaFoldDB" id="A0A0E9SJ22"/>
<reference evidence="1" key="2">
    <citation type="journal article" date="2015" name="Fish Shellfish Immunol.">
        <title>Early steps in the European eel (Anguilla anguilla)-Vibrio vulnificus interaction in the gills: Role of the RtxA13 toxin.</title>
        <authorList>
            <person name="Callol A."/>
            <person name="Pajuelo D."/>
            <person name="Ebbesson L."/>
            <person name="Teles M."/>
            <person name="MacKenzie S."/>
            <person name="Amaro C."/>
        </authorList>
    </citation>
    <scope>NUCLEOTIDE SEQUENCE</scope>
</reference>
<evidence type="ECO:0000313" key="1">
    <source>
        <dbReference type="EMBL" id="JAH40508.1"/>
    </source>
</evidence>
<proteinExistence type="predicted"/>
<dbReference type="EMBL" id="GBXM01068069">
    <property type="protein sequence ID" value="JAH40508.1"/>
    <property type="molecule type" value="Transcribed_RNA"/>
</dbReference>
<organism evidence="1">
    <name type="scientific">Anguilla anguilla</name>
    <name type="common">European freshwater eel</name>
    <name type="synonym">Muraena anguilla</name>
    <dbReference type="NCBI Taxonomy" id="7936"/>
    <lineage>
        <taxon>Eukaryota</taxon>
        <taxon>Metazoa</taxon>
        <taxon>Chordata</taxon>
        <taxon>Craniata</taxon>
        <taxon>Vertebrata</taxon>
        <taxon>Euteleostomi</taxon>
        <taxon>Actinopterygii</taxon>
        <taxon>Neopterygii</taxon>
        <taxon>Teleostei</taxon>
        <taxon>Anguilliformes</taxon>
        <taxon>Anguillidae</taxon>
        <taxon>Anguilla</taxon>
    </lineage>
</organism>
<sequence length="50" mass="5666">MSVRSFTSYVQESFSNQCRRLTLTLSFILCHGIPNNAVQVSPKSRETFAI</sequence>
<reference evidence="1" key="1">
    <citation type="submission" date="2014-11" db="EMBL/GenBank/DDBJ databases">
        <authorList>
            <person name="Amaro Gonzalez C."/>
        </authorList>
    </citation>
    <scope>NUCLEOTIDE SEQUENCE</scope>
</reference>
<protein>
    <submittedName>
        <fullName evidence="1">Uncharacterized protein</fullName>
    </submittedName>
</protein>